<evidence type="ECO:0000313" key="2">
    <source>
        <dbReference type="Proteomes" id="UP000177869"/>
    </source>
</evidence>
<proteinExistence type="predicted"/>
<comment type="caution">
    <text evidence="1">The sequence shown here is derived from an EMBL/GenBank/DDBJ whole genome shotgun (WGS) entry which is preliminary data.</text>
</comment>
<sequence>MKLTLTKQASLEFISGQKPLDLKLRFENEGEFLVSQDEKGVVAVHISGNKGSVSLVDAIKQHKHTVDSTEYQRNMLDKLLIVTPNFALNQLSNKGILAQRYQEIKRFAKIGKTAFFCMSAGSGAFDTFILVGEPTDQKIWMLTLLHESGHAMNVANDYFENNPEDPKSLSKHERKGWSQALRLAKTIREKTGVDLLSIFGSRNELKKAMYSALLAYRASYAEEDGDDIADSESLFDKGKLNRLK</sequence>
<evidence type="ECO:0000313" key="1">
    <source>
        <dbReference type="EMBL" id="OGI61087.1"/>
    </source>
</evidence>
<reference evidence="1 2" key="1">
    <citation type="journal article" date="2016" name="Nat. Commun.">
        <title>Thousands of microbial genomes shed light on interconnected biogeochemical processes in an aquifer system.</title>
        <authorList>
            <person name="Anantharaman K."/>
            <person name="Brown C.T."/>
            <person name="Hug L.A."/>
            <person name="Sharon I."/>
            <person name="Castelle C.J."/>
            <person name="Probst A.J."/>
            <person name="Thomas B.C."/>
            <person name="Singh A."/>
            <person name="Wilkins M.J."/>
            <person name="Karaoz U."/>
            <person name="Brodie E.L."/>
            <person name="Williams K.H."/>
            <person name="Hubbard S.S."/>
            <person name="Banfield J.F."/>
        </authorList>
    </citation>
    <scope>NUCLEOTIDE SEQUENCE [LARGE SCALE GENOMIC DNA]</scope>
</reference>
<gene>
    <name evidence="1" type="ORF">A2814_01985</name>
</gene>
<dbReference type="Proteomes" id="UP000177869">
    <property type="component" value="Unassembled WGS sequence"/>
</dbReference>
<organism evidence="1 2">
    <name type="scientific">Candidatus Nomurabacteria bacterium RIFCSPHIGHO2_01_FULL_38_19</name>
    <dbReference type="NCBI Taxonomy" id="1801732"/>
    <lineage>
        <taxon>Bacteria</taxon>
        <taxon>Candidatus Nomuraibacteriota</taxon>
    </lineage>
</organism>
<dbReference type="AlphaFoldDB" id="A0A1F6UUM5"/>
<dbReference type="EMBL" id="MFTI01000006">
    <property type="protein sequence ID" value="OGI61087.1"/>
    <property type="molecule type" value="Genomic_DNA"/>
</dbReference>
<protein>
    <submittedName>
        <fullName evidence="1">Uncharacterized protein</fullName>
    </submittedName>
</protein>
<name>A0A1F6UUM5_9BACT</name>
<accession>A0A1F6UUM5</accession>